<dbReference type="InterPro" id="IPR013154">
    <property type="entry name" value="ADH-like_N"/>
</dbReference>
<dbReference type="SMART" id="SM00829">
    <property type="entry name" value="PKS_ER"/>
    <property type="match status" value="1"/>
</dbReference>
<dbReference type="InterPro" id="IPR002364">
    <property type="entry name" value="Quin_OxRdtase/zeta-crystal_CS"/>
</dbReference>
<sequence>MTESAPVPESMTAIVIDEPGPATALHVATVPVPPTYIGEVLVNVAAASVNPIDTKIRSGVSPTSKALDYPAVLGHDFSGTIARAPYEAHPLSDGTEVYGMTRLPRYSGSHAEYVSAPTLCVAPKPQTLSHVEAASVPLAALTAWGAVVDVARAHHGQRILIHAGAGGVGQFAVQFARFFGAEVISTASEDNLEFVRSLGASTVIDYRATRFDDELSDVDVVIDLIGNVSDDTGSRSLRVLRNGGLYVNVPTGSFPTMADEADSAGVRATRFTLTPSGEVLAKITRLIDQGEVRVHIDKTFDLADAADAHAAVETGHTRGKVVLTLATS</sequence>
<dbReference type="Pfam" id="PF13602">
    <property type="entry name" value="ADH_zinc_N_2"/>
    <property type="match status" value="1"/>
</dbReference>
<dbReference type="InterPro" id="IPR020843">
    <property type="entry name" value="ER"/>
</dbReference>
<keyword evidence="4" id="KW-1185">Reference proteome</keyword>
<evidence type="ECO:0000313" key="3">
    <source>
        <dbReference type="EMBL" id="PFG29176.1"/>
    </source>
</evidence>
<evidence type="ECO:0000256" key="1">
    <source>
        <dbReference type="ARBA" id="ARBA00023002"/>
    </source>
</evidence>
<dbReference type="EMBL" id="PDJE01000001">
    <property type="protein sequence ID" value="PFG29176.1"/>
    <property type="molecule type" value="Genomic_DNA"/>
</dbReference>
<dbReference type="RefSeq" id="WP_245836148.1">
    <property type="nucleotide sequence ID" value="NZ_PDJE01000001.1"/>
</dbReference>
<proteinExistence type="predicted"/>
<dbReference type="Pfam" id="PF08240">
    <property type="entry name" value="ADH_N"/>
    <property type="match status" value="1"/>
</dbReference>
<dbReference type="PANTHER" id="PTHR11695">
    <property type="entry name" value="ALCOHOL DEHYDROGENASE RELATED"/>
    <property type="match status" value="1"/>
</dbReference>
<feature type="domain" description="Enoyl reductase (ER)" evidence="2">
    <location>
        <begin position="20"/>
        <end position="323"/>
    </location>
</feature>
<dbReference type="CDD" id="cd05289">
    <property type="entry name" value="MDR_like_2"/>
    <property type="match status" value="1"/>
</dbReference>
<dbReference type="Gene3D" id="3.90.180.10">
    <property type="entry name" value="Medium-chain alcohol dehydrogenases, catalytic domain"/>
    <property type="match status" value="1"/>
</dbReference>
<dbReference type="Gene3D" id="3.40.50.720">
    <property type="entry name" value="NAD(P)-binding Rossmann-like Domain"/>
    <property type="match status" value="1"/>
</dbReference>
<dbReference type="GO" id="GO:0008270">
    <property type="term" value="F:zinc ion binding"/>
    <property type="evidence" value="ECO:0007669"/>
    <property type="project" value="InterPro"/>
</dbReference>
<dbReference type="SUPFAM" id="SSF50129">
    <property type="entry name" value="GroES-like"/>
    <property type="match status" value="1"/>
</dbReference>
<organism evidence="3 4">
    <name type="scientific">Paramicrobacterium agarici</name>
    <dbReference type="NCBI Taxonomy" id="630514"/>
    <lineage>
        <taxon>Bacteria</taxon>
        <taxon>Bacillati</taxon>
        <taxon>Actinomycetota</taxon>
        <taxon>Actinomycetes</taxon>
        <taxon>Micrococcales</taxon>
        <taxon>Microbacteriaceae</taxon>
        <taxon>Paramicrobacterium</taxon>
    </lineage>
</organism>
<dbReference type="SUPFAM" id="SSF51735">
    <property type="entry name" value="NAD(P)-binding Rossmann-fold domains"/>
    <property type="match status" value="1"/>
</dbReference>
<name>A0A2A9DS37_9MICO</name>
<dbReference type="InterPro" id="IPR011032">
    <property type="entry name" value="GroES-like_sf"/>
</dbReference>
<accession>A0A2A9DS37</accession>
<dbReference type="GO" id="GO:0016491">
    <property type="term" value="F:oxidoreductase activity"/>
    <property type="evidence" value="ECO:0007669"/>
    <property type="project" value="UniProtKB-KW"/>
</dbReference>
<dbReference type="InterPro" id="IPR036291">
    <property type="entry name" value="NAD(P)-bd_dom_sf"/>
</dbReference>
<dbReference type="AlphaFoldDB" id="A0A2A9DS37"/>
<evidence type="ECO:0000259" key="2">
    <source>
        <dbReference type="SMART" id="SM00829"/>
    </source>
</evidence>
<gene>
    <name evidence="3" type="ORF">ATJ78_0072</name>
</gene>
<dbReference type="PROSITE" id="PS01162">
    <property type="entry name" value="QOR_ZETA_CRYSTAL"/>
    <property type="match status" value="1"/>
</dbReference>
<dbReference type="PANTHER" id="PTHR11695:SF294">
    <property type="entry name" value="RETICULON-4-INTERACTING PROTEIN 1, MITOCHONDRIAL"/>
    <property type="match status" value="1"/>
</dbReference>
<keyword evidence="1" id="KW-0560">Oxidoreductase</keyword>
<reference evidence="3 4" key="1">
    <citation type="submission" date="2017-10" db="EMBL/GenBank/DDBJ databases">
        <title>Sequencing the genomes of 1000 actinobacteria strains.</title>
        <authorList>
            <person name="Klenk H.-P."/>
        </authorList>
    </citation>
    <scope>NUCLEOTIDE SEQUENCE [LARGE SCALE GENOMIC DNA]</scope>
    <source>
        <strain evidence="3 4">DSM 21798</strain>
    </source>
</reference>
<protein>
    <submittedName>
        <fullName evidence="3">NADPH:quinone reductase-like Zn-dependent oxidoreductase</fullName>
    </submittedName>
</protein>
<dbReference type="Proteomes" id="UP000221369">
    <property type="component" value="Unassembled WGS sequence"/>
</dbReference>
<dbReference type="InterPro" id="IPR050700">
    <property type="entry name" value="YIM1/Zinc_Alcohol_DH_Fams"/>
</dbReference>
<comment type="caution">
    <text evidence="3">The sequence shown here is derived from an EMBL/GenBank/DDBJ whole genome shotgun (WGS) entry which is preliminary data.</text>
</comment>
<evidence type="ECO:0000313" key="4">
    <source>
        <dbReference type="Proteomes" id="UP000221369"/>
    </source>
</evidence>